<organism evidence="2 3">
    <name type="scientific">Actimicrobium antarcticum</name>
    <dbReference type="NCBI Taxonomy" id="1051899"/>
    <lineage>
        <taxon>Bacteria</taxon>
        <taxon>Pseudomonadati</taxon>
        <taxon>Pseudomonadota</taxon>
        <taxon>Betaproteobacteria</taxon>
        <taxon>Burkholderiales</taxon>
        <taxon>Oxalobacteraceae</taxon>
        <taxon>Actimicrobium</taxon>
    </lineage>
</organism>
<comment type="caution">
    <text evidence="2">The sequence shown here is derived from an EMBL/GenBank/DDBJ whole genome shotgun (WGS) entry which is preliminary data.</text>
</comment>
<name>A0ABP7SP94_9BURK</name>
<dbReference type="RefSeq" id="WP_344761766.1">
    <property type="nucleotide sequence ID" value="NZ_BAAAZE010000005.1"/>
</dbReference>
<dbReference type="CDD" id="cd07043">
    <property type="entry name" value="STAS_anti-anti-sigma_factors"/>
    <property type="match status" value="1"/>
</dbReference>
<evidence type="ECO:0000313" key="3">
    <source>
        <dbReference type="Proteomes" id="UP001501353"/>
    </source>
</evidence>
<evidence type="ECO:0000259" key="1">
    <source>
        <dbReference type="PROSITE" id="PS50801"/>
    </source>
</evidence>
<dbReference type="PANTHER" id="PTHR35849">
    <property type="entry name" value="BLR2341 PROTEIN"/>
    <property type="match status" value="1"/>
</dbReference>
<proteinExistence type="predicted"/>
<dbReference type="Gene3D" id="3.30.750.24">
    <property type="entry name" value="STAS domain"/>
    <property type="match status" value="1"/>
</dbReference>
<dbReference type="Pfam" id="PF13466">
    <property type="entry name" value="STAS_2"/>
    <property type="match status" value="1"/>
</dbReference>
<accession>A0ABP7SP94</accession>
<dbReference type="SUPFAM" id="SSF52091">
    <property type="entry name" value="SpoIIaa-like"/>
    <property type="match status" value="1"/>
</dbReference>
<dbReference type="PANTHER" id="PTHR35849:SF2">
    <property type="entry name" value="BLR2341 PROTEIN"/>
    <property type="match status" value="1"/>
</dbReference>
<sequence>MRQDTIVIAGELTIYQVADIRLQMQQVLNGVDGSDAIALDLGNVSECDGAGLQLLLVFARAVTALGSAVVLTAASAVINDLLAEYGLADRFVCQPAGGAA</sequence>
<protein>
    <recommendedName>
        <fullName evidence="1">STAS domain-containing protein</fullName>
    </recommendedName>
</protein>
<reference evidence="3" key="1">
    <citation type="journal article" date="2019" name="Int. J. Syst. Evol. Microbiol.">
        <title>The Global Catalogue of Microorganisms (GCM) 10K type strain sequencing project: providing services to taxonomists for standard genome sequencing and annotation.</title>
        <authorList>
            <consortium name="The Broad Institute Genomics Platform"/>
            <consortium name="The Broad Institute Genome Sequencing Center for Infectious Disease"/>
            <person name="Wu L."/>
            <person name="Ma J."/>
        </authorList>
    </citation>
    <scope>NUCLEOTIDE SEQUENCE [LARGE SCALE GENOMIC DNA]</scope>
    <source>
        <strain evidence="3">JCM 16673</strain>
    </source>
</reference>
<gene>
    <name evidence="2" type="ORF">GCM10022212_06220</name>
</gene>
<dbReference type="InterPro" id="IPR058548">
    <property type="entry name" value="MlaB-like_STAS"/>
</dbReference>
<dbReference type="Proteomes" id="UP001501353">
    <property type="component" value="Unassembled WGS sequence"/>
</dbReference>
<dbReference type="InterPro" id="IPR052746">
    <property type="entry name" value="MlaB_ABC_Transporter"/>
</dbReference>
<dbReference type="PROSITE" id="PS50801">
    <property type="entry name" value="STAS"/>
    <property type="match status" value="1"/>
</dbReference>
<dbReference type="InterPro" id="IPR002645">
    <property type="entry name" value="STAS_dom"/>
</dbReference>
<dbReference type="EMBL" id="BAAAZE010000005">
    <property type="protein sequence ID" value="GAA4014574.1"/>
    <property type="molecule type" value="Genomic_DNA"/>
</dbReference>
<keyword evidence="3" id="KW-1185">Reference proteome</keyword>
<dbReference type="InterPro" id="IPR036513">
    <property type="entry name" value="STAS_dom_sf"/>
</dbReference>
<feature type="domain" description="STAS" evidence="1">
    <location>
        <begin position="6"/>
        <end position="100"/>
    </location>
</feature>
<evidence type="ECO:0000313" key="2">
    <source>
        <dbReference type="EMBL" id="GAA4014574.1"/>
    </source>
</evidence>